<dbReference type="GO" id="GO:0042802">
    <property type="term" value="F:identical protein binding"/>
    <property type="evidence" value="ECO:0007669"/>
    <property type="project" value="TreeGrafter"/>
</dbReference>
<dbReference type="AlphaFoldDB" id="A0A0R1PFQ0"/>
<dbReference type="PANTHER" id="PTHR40448:SF1">
    <property type="entry name" value="TWO-COMPONENT SENSOR HISTIDINE KINASE"/>
    <property type="match status" value="1"/>
</dbReference>
<dbReference type="EMBL" id="AZES01000054">
    <property type="protein sequence ID" value="KRL31261.1"/>
    <property type="molecule type" value="Genomic_DNA"/>
</dbReference>
<feature type="transmembrane region" description="Helical" evidence="1">
    <location>
        <begin position="179"/>
        <end position="202"/>
    </location>
</feature>
<dbReference type="PANTHER" id="PTHR40448">
    <property type="entry name" value="TWO-COMPONENT SENSOR HISTIDINE KINASE"/>
    <property type="match status" value="1"/>
</dbReference>
<name>A0A0R1PFQ0_9LACO</name>
<keyword evidence="4" id="KW-1185">Reference proteome</keyword>
<gene>
    <name evidence="3" type="ORF">FD33_GL002119</name>
</gene>
<feature type="transmembrane region" description="Helical" evidence="1">
    <location>
        <begin position="83"/>
        <end position="105"/>
    </location>
</feature>
<dbReference type="Pfam" id="PF14501">
    <property type="entry name" value="HATPase_c_5"/>
    <property type="match status" value="1"/>
</dbReference>
<keyword evidence="1" id="KW-1133">Transmembrane helix</keyword>
<organism evidence="3 4">
    <name type="scientific">Companilactobacillus paralimentarius DSM 13238 = JCM 10415</name>
    <dbReference type="NCBI Taxonomy" id="1122151"/>
    <lineage>
        <taxon>Bacteria</taxon>
        <taxon>Bacillati</taxon>
        <taxon>Bacillota</taxon>
        <taxon>Bacilli</taxon>
        <taxon>Lactobacillales</taxon>
        <taxon>Lactobacillaceae</taxon>
        <taxon>Companilactobacillus</taxon>
    </lineage>
</organism>
<reference evidence="3 4" key="1">
    <citation type="journal article" date="2015" name="Genome Announc.">
        <title>Expanding the biotechnology potential of lactobacilli through comparative genomics of 213 strains and associated genera.</title>
        <authorList>
            <person name="Sun Z."/>
            <person name="Harris H.M."/>
            <person name="McCann A."/>
            <person name="Guo C."/>
            <person name="Argimon S."/>
            <person name="Zhang W."/>
            <person name="Yang X."/>
            <person name="Jeffery I.B."/>
            <person name="Cooney J.C."/>
            <person name="Kagawa T.F."/>
            <person name="Liu W."/>
            <person name="Song Y."/>
            <person name="Salvetti E."/>
            <person name="Wrobel A."/>
            <person name="Rasinkangas P."/>
            <person name="Parkhill J."/>
            <person name="Rea M.C."/>
            <person name="O'Sullivan O."/>
            <person name="Ritari J."/>
            <person name="Douillard F.P."/>
            <person name="Paul Ross R."/>
            <person name="Yang R."/>
            <person name="Briner A.E."/>
            <person name="Felis G.E."/>
            <person name="de Vos W.M."/>
            <person name="Barrangou R."/>
            <person name="Klaenhammer T.R."/>
            <person name="Caufield P.W."/>
            <person name="Cui Y."/>
            <person name="Zhang H."/>
            <person name="O'Toole P.W."/>
        </authorList>
    </citation>
    <scope>NUCLEOTIDE SEQUENCE [LARGE SCALE GENOMIC DNA]</scope>
    <source>
        <strain evidence="3 4">DSM 13238</strain>
    </source>
</reference>
<keyword evidence="1" id="KW-0812">Transmembrane</keyword>
<accession>A0A0R1PFQ0</accession>
<dbReference type="PATRIC" id="fig|1122151.5.peg.2189"/>
<feature type="transmembrane region" description="Helical" evidence="1">
    <location>
        <begin position="150"/>
        <end position="173"/>
    </location>
</feature>
<feature type="transmembrane region" description="Helical" evidence="1">
    <location>
        <begin position="45"/>
        <end position="71"/>
    </location>
</feature>
<dbReference type="Proteomes" id="UP000051908">
    <property type="component" value="Unassembled WGS sequence"/>
</dbReference>
<evidence type="ECO:0000313" key="4">
    <source>
        <dbReference type="Proteomes" id="UP000051908"/>
    </source>
</evidence>
<keyword evidence="1" id="KW-0472">Membrane</keyword>
<evidence type="ECO:0000256" key="1">
    <source>
        <dbReference type="SAM" id="Phobius"/>
    </source>
</evidence>
<protein>
    <submittedName>
        <fullName evidence="3">Signal transduction protein</fullName>
    </submittedName>
</protein>
<feature type="transmembrane region" description="Helical" evidence="1">
    <location>
        <begin position="5"/>
        <end position="25"/>
    </location>
</feature>
<evidence type="ECO:0000313" key="3">
    <source>
        <dbReference type="EMBL" id="KRL31261.1"/>
    </source>
</evidence>
<dbReference type="SUPFAM" id="SSF55874">
    <property type="entry name" value="ATPase domain of HSP90 chaperone/DNA topoisomerase II/histidine kinase"/>
    <property type="match status" value="1"/>
</dbReference>
<dbReference type="InterPro" id="IPR036890">
    <property type="entry name" value="HATPase_C_sf"/>
</dbReference>
<feature type="transmembrane region" description="Helical" evidence="1">
    <location>
        <begin position="117"/>
        <end position="138"/>
    </location>
</feature>
<dbReference type="Gene3D" id="3.30.565.10">
    <property type="entry name" value="Histidine kinase-like ATPase, C-terminal domain"/>
    <property type="match status" value="1"/>
</dbReference>
<proteinExistence type="predicted"/>
<feature type="domain" description="Sensor histidine kinase NatK-like C-terminal" evidence="2">
    <location>
        <begin position="330"/>
        <end position="431"/>
    </location>
</feature>
<dbReference type="InterPro" id="IPR032834">
    <property type="entry name" value="NatK-like_C"/>
</dbReference>
<evidence type="ECO:0000259" key="2">
    <source>
        <dbReference type="Pfam" id="PF14501"/>
    </source>
</evidence>
<comment type="caution">
    <text evidence="3">The sequence shown here is derived from an EMBL/GenBank/DDBJ whole genome shotgun (WGS) entry which is preliminary data.</text>
</comment>
<sequence>MANLLLKFSFILNMFISYLFYFLAFNSVYDMKLIPLYKKILFLPAFYFAAIFIAVFVNDTVYLVLLVVIYFSLRNKNSNKYYLVNSILLALLFEFTSSIIASVIITKIYLVYKINDLLLITGTLLIQFIILLIIIFIFKKLKLNSLIQNFNSPYLSIVLTYSSMVILAFMYFIQKFKAYLDLTTGILIFLIVQGIAIAFIFIHENVRQKEAYEKKLMAEQLDNLSDYTKQLDSDQKEMHKFRHDYKNILNSLNEIAITNNNNDLKSSLNELEGYSTKYFSNISMDDFKDLEYISNPYIKSLMISKLKTIKSNNIDCYFECKSDIDNVSINIFDLIRLMGASIDNAIEAVKEQPNGKIQIILINTDGQLEISIKNTIVKHISVSKIEQYGFSSKKNHDGLGMINIQDIKKKYKNLLVSYNTRNNWFSMQFTITKSGGKK</sequence>